<feature type="active site" description="Proton donor/acceptor" evidence="2">
    <location>
        <position position="246"/>
    </location>
</feature>
<dbReference type="InterPro" id="IPR050312">
    <property type="entry name" value="IolE/XylAMocC-like"/>
</dbReference>
<dbReference type="Gene3D" id="3.20.20.150">
    <property type="entry name" value="Divalent-metal-dependent TIM barrel enzymes"/>
    <property type="match status" value="1"/>
</dbReference>
<dbReference type="OrthoDB" id="9786584at2"/>
<dbReference type="PANTHER" id="PTHR12110:SF41">
    <property type="entry name" value="INOSOSE DEHYDRATASE"/>
    <property type="match status" value="1"/>
</dbReference>
<feature type="active site" description="Proton donor/acceptor" evidence="2">
    <location>
        <position position="149"/>
    </location>
</feature>
<dbReference type="PIRSF" id="PIRSF006241">
    <property type="entry name" value="HyI"/>
    <property type="match status" value="1"/>
</dbReference>
<accession>A0A494TMR1</accession>
<dbReference type="InterPro" id="IPR026040">
    <property type="entry name" value="HyI-like"/>
</dbReference>
<dbReference type="KEGG" id="spha:D3Y57_15555"/>
<gene>
    <name evidence="4" type="ORF">D3Y57_15555</name>
</gene>
<dbReference type="InterPro" id="IPR036237">
    <property type="entry name" value="Xyl_isomerase-like_sf"/>
</dbReference>
<sequence>MRLAGHLGVRAPDAPLLRHMAGSGDAVSQIALLAELGFAGVSDNYLTLRSPEEQERIGDALAQHGLTMGSFVHDPLRWNEPTWSTCGTALSNAVDISLAAAKRCGSTTINCITGRNPDQLLANQYTQMAENLRWQGDRALSAGVTLCVEATHPTFAPGLLIEKWQDACALVCTVDHPAVLMNLDIGHVALHGDDVIAAIDGAAPWLGMVQAADVPGRVEPGAGNLDWTAIAAALDRAQYRGLVELELEPADDGEVGERAMLTRLTDLGLLPVLG</sequence>
<evidence type="ECO:0000313" key="4">
    <source>
        <dbReference type="EMBL" id="AYJ87096.1"/>
    </source>
</evidence>
<keyword evidence="1 4" id="KW-0413">Isomerase</keyword>
<dbReference type="EMBL" id="CP032829">
    <property type="protein sequence ID" value="AYJ87096.1"/>
    <property type="molecule type" value="Genomic_DNA"/>
</dbReference>
<evidence type="ECO:0000256" key="2">
    <source>
        <dbReference type="PIRSR" id="PIRSR006241-50"/>
    </source>
</evidence>
<dbReference type="GO" id="GO:0016853">
    <property type="term" value="F:isomerase activity"/>
    <property type="evidence" value="ECO:0007669"/>
    <property type="project" value="UniProtKB-KW"/>
</dbReference>
<dbReference type="RefSeq" id="WP_121154050.1">
    <property type="nucleotide sequence ID" value="NZ_CP032829.1"/>
</dbReference>
<feature type="domain" description="Xylose isomerase-like TIM barrel" evidence="3">
    <location>
        <begin position="30"/>
        <end position="253"/>
    </location>
</feature>
<protein>
    <submittedName>
        <fullName evidence="4">Sugar phosphate isomerase/epimerase</fullName>
    </submittedName>
</protein>
<dbReference type="InterPro" id="IPR013022">
    <property type="entry name" value="Xyl_isomerase-like_TIM-brl"/>
</dbReference>
<proteinExistence type="inferred from homology"/>
<evidence type="ECO:0000313" key="5">
    <source>
        <dbReference type="Proteomes" id="UP000276254"/>
    </source>
</evidence>
<comment type="similarity">
    <text evidence="1">Belongs to the hyi family.</text>
</comment>
<organism evidence="4 5">
    <name type="scientific">Sphingomonas paeninsulae</name>
    <dbReference type="NCBI Taxonomy" id="2319844"/>
    <lineage>
        <taxon>Bacteria</taxon>
        <taxon>Pseudomonadati</taxon>
        <taxon>Pseudomonadota</taxon>
        <taxon>Alphaproteobacteria</taxon>
        <taxon>Sphingomonadales</taxon>
        <taxon>Sphingomonadaceae</taxon>
        <taxon>Sphingomonas</taxon>
    </lineage>
</organism>
<name>A0A494TMR1_SPHPE</name>
<dbReference type="Pfam" id="PF01261">
    <property type="entry name" value="AP_endonuc_2"/>
    <property type="match status" value="1"/>
</dbReference>
<evidence type="ECO:0000256" key="1">
    <source>
        <dbReference type="PIRNR" id="PIRNR006241"/>
    </source>
</evidence>
<dbReference type="PANTHER" id="PTHR12110">
    <property type="entry name" value="HYDROXYPYRUVATE ISOMERASE"/>
    <property type="match status" value="1"/>
</dbReference>
<keyword evidence="5" id="KW-1185">Reference proteome</keyword>
<evidence type="ECO:0000259" key="3">
    <source>
        <dbReference type="Pfam" id="PF01261"/>
    </source>
</evidence>
<reference evidence="4 5" key="1">
    <citation type="submission" date="2018-09" db="EMBL/GenBank/DDBJ databases">
        <title>Sphingomonas peninsula sp. nov., isolated from fildes peninsula, Antarctic soil.</title>
        <authorList>
            <person name="Yingchao G."/>
        </authorList>
    </citation>
    <scope>NUCLEOTIDE SEQUENCE [LARGE SCALE GENOMIC DNA]</scope>
    <source>
        <strain evidence="4 5">YZ-8</strain>
    </source>
</reference>
<dbReference type="AlphaFoldDB" id="A0A494TMR1"/>
<dbReference type="Proteomes" id="UP000276254">
    <property type="component" value="Chromosome"/>
</dbReference>
<dbReference type="SUPFAM" id="SSF51658">
    <property type="entry name" value="Xylose isomerase-like"/>
    <property type="match status" value="1"/>
</dbReference>